<comment type="caution">
    <text evidence="1">The sequence shown here is derived from an EMBL/GenBank/DDBJ whole genome shotgun (WGS) entry which is preliminary data.</text>
</comment>
<organism evidence="1 2">
    <name type="scientific">Pedobacter lusitanus</name>
    <dbReference type="NCBI Taxonomy" id="1503925"/>
    <lineage>
        <taxon>Bacteria</taxon>
        <taxon>Pseudomonadati</taxon>
        <taxon>Bacteroidota</taxon>
        <taxon>Sphingobacteriia</taxon>
        <taxon>Sphingobacteriales</taxon>
        <taxon>Sphingobacteriaceae</taxon>
        <taxon>Pedobacter</taxon>
    </lineage>
</organism>
<evidence type="ECO:0000313" key="2">
    <source>
        <dbReference type="Proteomes" id="UP000032049"/>
    </source>
</evidence>
<name>A0A0D0FAY1_9SPHI</name>
<dbReference type="AlphaFoldDB" id="A0A0D0FAY1"/>
<dbReference type="SUPFAM" id="SSF49478">
    <property type="entry name" value="Cna protein B-type domain"/>
    <property type="match status" value="1"/>
</dbReference>
<dbReference type="STRING" id="1503925.TH53_00415"/>
<evidence type="ECO:0008006" key="3">
    <source>
        <dbReference type="Google" id="ProtNLM"/>
    </source>
</evidence>
<keyword evidence="2" id="KW-1185">Reference proteome</keyword>
<dbReference type="EMBL" id="JXRA01000003">
    <property type="protein sequence ID" value="KIO78988.1"/>
    <property type="molecule type" value="Genomic_DNA"/>
</dbReference>
<evidence type="ECO:0000313" key="1">
    <source>
        <dbReference type="EMBL" id="KIO78988.1"/>
    </source>
</evidence>
<protein>
    <recommendedName>
        <fullName evidence="3">SD-repeat containing protein B domain-containing protein</fullName>
    </recommendedName>
</protein>
<accession>A0A0D0FAY1</accession>
<dbReference type="RefSeq" id="WP_041877295.1">
    <property type="nucleotide sequence ID" value="NZ_JXRA01000003.1"/>
</dbReference>
<dbReference type="InterPro" id="IPR013783">
    <property type="entry name" value="Ig-like_fold"/>
</dbReference>
<reference evidence="1 2" key="1">
    <citation type="submission" date="2015-01" db="EMBL/GenBank/DDBJ databases">
        <title>Draft genome sequence of Pedobacter sp. NL19 isolated from sludge of an effluent treatment pond in an abandoned uranium mine.</title>
        <authorList>
            <person name="Santos T."/>
            <person name="Caetano T."/>
            <person name="Covas C."/>
            <person name="Cruz A."/>
            <person name="Mendo S."/>
        </authorList>
    </citation>
    <scope>NUCLEOTIDE SEQUENCE [LARGE SCALE GENOMIC DNA]</scope>
    <source>
        <strain evidence="1 2">NL19</strain>
    </source>
</reference>
<gene>
    <name evidence="1" type="ORF">TH53_00415</name>
</gene>
<dbReference type="Proteomes" id="UP000032049">
    <property type="component" value="Unassembled WGS sequence"/>
</dbReference>
<dbReference type="Gene3D" id="2.60.40.10">
    <property type="entry name" value="Immunoglobulins"/>
    <property type="match status" value="1"/>
</dbReference>
<sequence>MSFTTSANYSYYGYNGNQNYTINAYGRFLLKDDWAVTMNLFYGLNRQERMATYNPEVGLNYSESAYTYRDINYFSNRQFSFGVEKHFGQMSGQKTWKLKLTYYEDLNGNGIMDHQEKVIPGILVKIKDLAAITNSSGNVQFVAPSGEYMISTVNQSGWSALESCSILLSRDKHMNIAMVKTLKLTGSIQVLKEEYINENIQLSGIRVTALGENGTVYTAVCNAKGEFDFYLAEGRYLVYIKNPGEALSISNVREQVDLKRNTPNNIIFKARNTRIKVDVKTF</sequence>
<proteinExistence type="predicted"/>
<dbReference type="OrthoDB" id="908824at2"/>